<accession>A0A0B0EJ83</accession>
<dbReference type="InterPro" id="IPR011460">
    <property type="entry name" value="Lcl_C"/>
</dbReference>
<gene>
    <name evidence="2" type="ORF">SCABRO_03024</name>
</gene>
<dbReference type="Pfam" id="PF07603">
    <property type="entry name" value="Lcl_C"/>
    <property type="match status" value="1"/>
</dbReference>
<reference evidence="2 3" key="1">
    <citation type="submission" date="2014-10" db="EMBL/GenBank/DDBJ databases">
        <title>Draft genome of anammox bacterium scalindua brodae, obtained using differential coverage binning of sequence data from two enrichment reactors.</title>
        <authorList>
            <person name="Speth D.R."/>
            <person name="Russ L."/>
            <person name="Kartal B."/>
            <person name="Op den Camp H.J."/>
            <person name="Dutilh B.E."/>
            <person name="Jetten M.S."/>
        </authorList>
    </citation>
    <scope>NUCLEOTIDE SEQUENCE [LARGE SCALE GENOMIC DNA]</scope>
    <source>
        <strain evidence="2">RU1</strain>
    </source>
</reference>
<evidence type="ECO:0000313" key="2">
    <source>
        <dbReference type="EMBL" id="KHE91173.1"/>
    </source>
</evidence>
<dbReference type="eggNOG" id="COG0515">
    <property type="taxonomic scope" value="Bacteria"/>
</dbReference>
<comment type="caution">
    <text evidence="2">The sequence shown here is derived from an EMBL/GenBank/DDBJ whole genome shotgun (WGS) entry which is preliminary data.</text>
</comment>
<evidence type="ECO:0000259" key="1">
    <source>
        <dbReference type="Pfam" id="PF07603"/>
    </source>
</evidence>
<dbReference type="AlphaFoldDB" id="A0A0B0EJ83"/>
<evidence type="ECO:0000313" key="3">
    <source>
        <dbReference type="Proteomes" id="UP000030652"/>
    </source>
</evidence>
<dbReference type="Proteomes" id="UP000030652">
    <property type="component" value="Unassembled WGS sequence"/>
</dbReference>
<dbReference type="EMBL" id="JRYO01000214">
    <property type="protein sequence ID" value="KHE91173.1"/>
    <property type="molecule type" value="Genomic_DNA"/>
</dbReference>
<protein>
    <recommendedName>
        <fullName evidence="1">Lcl C-terminal domain-containing protein</fullName>
    </recommendedName>
</protein>
<sequence>MKHSLLLHILIISFVLLSPISIHSAENKEQKINLRPYCKIVTLSEAEEITDIIIREKKFNQGFFGHSTIKHNYEEDIIEDDKVIIDHATGLMWHQSGSSVNMSWKRAKKWVIELNEKGYAGFANWRLPTLEEAVSLLEPGAKNGNQFIDPAFDTTQSSVWTCDSNISSSSLSLDRAWSVNFIYSLVSRNDIMTERKKIRPVRVYSSK</sequence>
<organism evidence="2 3">
    <name type="scientific">Candidatus Scalindua brodae</name>
    <dbReference type="NCBI Taxonomy" id="237368"/>
    <lineage>
        <taxon>Bacteria</taxon>
        <taxon>Pseudomonadati</taxon>
        <taxon>Planctomycetota</taxon>
        <taxon>Candidatus Brocadiia</taxon>
        <taxon>Candidatus Brocadiales</taxon>
        <taxon>Candidatus Scalinduaceae</taxon>
        <taxon>Candidatus Scalindua</taxon>
    </lineage>
</organism>
<proteinExistence type="predicted"/>
<feature type="domain" description="Lcl C-terminal" evidence="1">
    <location>
        <begin position="83"/>
        <end position="202"/>
    </location>
</feature>
<name>A0A0B0EJ83_9BACT</name>